<evidence type="ECO:0000313" key="3">
    <source>
        <dbReference type="Proteomes" id="UP000000763"/>
    </source>
</evidence>
<reference evidence="3" key="1">
    <citation type="journal article" date="2005" name="Nature">
        <title>The map-based sequence of the rice genome.</title>
        <authorList>
            <consortium name="International rice genome sequencing project (IRGSP)"/>
            <person name="Matsumoto T."/>
            <person name="Wu J."/>
            <person name="Kanamori H."/>
            <person name="Katayose Y."/>
            <person name="Fujisawa M."/>
            <person name="Namiki N."/>
            <person name="Mizuno H."/>
            <person name="Yamamoto K."/>
            <person name="Antonio B.A."/>
            <person name="Baba T."/>
            <person name="Sakata K."/>
            <person name="Nagamura Y."/>
            <person name="Aoki H."/>
            <person name="Arikawa K."/>
            <person name="Arita K."/>
            <person name="Bito T."/>
            <person name="Chiden Y."/>
            <person name="Fujitsuka N."/>
            <person name="Fukunaka R."/>
            <person name="Hamada M."/>
            <person name="Harada C."/>
            <person name="Hayashi A."/>
            <person name="Hijishita S."/>
            <person name="Honda M."/>
            <person name="Hosokawa S."/>
            <person name="Ichikawa Y."/>
            <person name="Idonuma A."/>
            <person name="Iijima M."/>
            <person name="Ikeda M."/>
            <person name="Ikeno M."/>
            <person name="Ito K."/>
            <person name="Ito S."/>
            <person name="Ito T."/>
            <person name="Ito Y."/>
            <person name="Ito Y."/>
            <person name="Iwabuchi A."/>
            <person name="Kamiya K."/>
            <person name="Karasawa W."/>
            <person name="Kurita K."/>
            <person name="Katagiri S."/>
            <person name="Kikuta A."/>
            <person name="Kobayashi H."/>
            <person name="Kobayashi N."/>
            <person name="Machita K."/>
            <person name="Maehara T."/>
            <person name="Masukawa M."/>
            <person name="Mizubayashi T."/>
            <person name="Mukai Y."/>
            <person name="Nagasaki H."/>
            <person name="Nagata Y."/>
            <person name="Naito S."/>
            <person name="Nakashima M."/>
            <person name="Nakama Y."/>
            <person name="Nakamichi Y."/>
            <person name="Nakamura M."/>
            <person name="Meguro A."/>
            <person name="Negishi M."/>
            <person name="Ohta I."/>
            <person name="Ohta T."/>
            <person name="Okamoto M."/>
            <person name="Ono N."/>
            <person name="Saji S."/>
            <person name="Sakaguchi M."/>
            <person name="Sakai K."/>
            <person name="Shibata M."/>
            <person name="Shimokawa T."/>
            <person name="Song J."/>
            <person name="Takazaki Y."/>
            <person name="Terasawa K."/>
            <person name="Tsugane M."/>
            <person name="Tsuji K."/>
            <person name="Ueda S."/>
            <person name="Waki K."/>
            <person name="Yamagata H."/>
            <person name="Yamamoto M."/>
            <person name="Yamamoto S."/>
            <person name="Yamane H."/>
            <person name="Yoshiki S."/>
            <person name="Yoshihara R."/>
            <person name="Yukawa K."/>
            <person name="Zhong H."/>
            <person name="Yano M."/>
            <person name="Yuan Q."/>
            <person name="Ouyang S."/>
            <person name="Liu J."/>
            <person name="Jones K.M."/>
            <person name="Gansberger K."/>
            <person name="Moffat K."/>
            <person name="Hill J."/>
            <person name="Bera J."/>
            <person name="Fadrosh D."/>
            <person name="Jin S."/>
            <person name="Johri S."/>
            <person name="Kim M."/>
            <person name="Overton L."/>
            <person name="Reardon M."/>
            <person name="Tsitrin T."/>
            <person name="Vuong H."/>
            <person name="Weaver B."/>
            <person name="Ciecko A."/>
            <person name="Tallon L."/>
            <person name="Jackson J."/>
            <person name="Pai G."/>
            <person name="Aken S.V."/>
            <person name="Utterback T."/>
            <person name="Reidmuller S."/>
            <person name="Feldblyum T."/>
            <person name="Hsiao J."/>
            <person name="Zismann V."/>
            <person name="Iobst S."/>
            <person name="de Vazeille A.R."/>
            <person name="Buell C.R."/>
            <person name="Ying K."/>
            <person name="Li Y."/>
            <person name="Lu T."/>
            <person name="Huang Y."/>
            <person name="Zhao Q."/>
            <person name="Feng Q."/>
            <person name="Zhang L."/>
            <person name="Zhu J."/>
            <person name="Weng Q."/>
            <person name="Mu J."/>
            <person name="Lu Y."/>
            <person name="Fan D."/>
            <person name="Liu Y."/>
            <person name="Guan J."/>
            <person name="Zhang Y."/>
            <person name="Yu S."/>
            <person name="Liu X."/>
            <person name="Zhang Y."/>
            <person name="Hong G."/>
            <person name="Han B."/>
            <person name="Choisne N."/>
            <person name="Demange N."/>
            <person name="Orjeda G."/>
            <person name="Samain S."/>
            <person name="Cattolico L."/>
            <person name="Pelletier E."/>
            <person name="Couloux A."/>
            <person name="Segurens B."/>
            <person name="Wincker P."/>
            <person name="D'Hont A."/>
            <person name="Scarpelli C."/>
            <person name="Weissenbach J."/>
            <person name="Salanoubat M."/>
            <person name="Quetier F."/>
            <person name="Yu Y."/>
            <person name="Kim H.R."/>
            <person name="Rambo T."/>
            <person name="Currie J."/>
            <person name="Collura K."/>
            <person name="Luo M."/>
            <person name="Yang T."/>
            <person name="Ammiraju J.S.S."/>
            <person name="Engler F."/>
            <person name="Soderlund C."/>
            <person name="Wing R.A."/>
            <person name="Palmer L.E."/>
            <person name="de la Bastide M."/>
            <person name="Spiegel L."/>
            <person name="Nascimento L."/>
            <person name="Zutavern T."/>
            <person name="O'Shaughnessy A."/>
            <person name="Dike S."/>
            <person name="Dedhia N."/>
            <person name="Preston R."/>
            <person name="Balija V."/>
            <person name="McCombie W.R."/>
            <person name="Chow T."/>
            <person name="Chen H."/>
            <person name="Chung M."/>
            <person name="Chen C."/>
            <person name="Shaw J."/>
            <person name="Wu H."/>
            <person name="Hsiao K."/>
            <person name="Chao Y."/>
            <person name="Chu M."/>
            <person name="Cheng C."/>
            <person name="Hour A."/>
            <person name="Lee P."/>
            <person name="Lin S."/>
            <person name="Lin Y."/>
            <person name="Liou J."/>
            <person name="Liu S."/>
            <person name="Hsing Y."/>
            <person name="Raghuvanshi S."/>
            <person name="Mohanty A."/>
            <person name="Bharti A.K."/>
            <person name="Gaur A."/>
            <person name="Gupta V."/>
            <person name="Kumar D."/>
            <person name="Ravi V."/>
            <person name="Vij S."/>
            <person name="Kapur A."/>
            <person name="Khurana P."/>
            <person name="Khurana P."/>
            <person name="Khurana J.P."/>
            <person name="Tyagi A.K."/>
            <person name="Gaikwad K."/>
            <person name="Singh A."/>
            <person name="Dalal V."/>
            <person name="Srivastava S."/>
            <person name="Dixit A."/>
            <person name="Pal A.K."/>
            <person name="Ghazi I.A."/>
            <person name="Yadav M."/>
            <person name="Pandit A."/>
            <person name="Bhargava A."/>
            <person name="Sureshbabu K."/>
            <person name="Batra K."/>
            <person name="Sharma T.R."/>
            <person name="Mohapatra T."/>
            <person name="Singh N.K."/>
            <person name="Messing J."/>
            <person name="Nelson A.B."/>
            <person name="Fuks G."/>
            <person name="Kavchok S."/>
            <person name="Keizer G."/>
            <person name="Linton E."/>
            <person name="Llaca V."/>
            <person name="Song R."/>
            <person name="Tanyolac B."/>
            <person name="Young S."/>
            <person name="Ho-Il K."/>
            <person name="Hahn J.H."/>
            <person name="Sangsakoo G."/>
            <person name="Vanavichit A."/>
            <person name="de Mattos Luiz.A.T."/>
            <person name="Zimmer P.D."/>
            <person name="Malone G."/>
            <person name="Dellagostin O."/>
            <person name="de Oliveira A.C."/>
            <person name="Bevan M."/>
            <person name="Bancroft I."/>
            <person name="Minx P."/>
            <person name="Cordum H."/>
            <person name="Wilson R."/>
            <person name="Cheng Z."/>
            <person name="Jin W."/>
            <person name="Jiang J."/>
            <person name="Leong S.A."/>
            <person name="Iwama H."/>
            <person name="Gojobori T."/>
            <person name="Itoh T."/>
            <person name="Niimura Y."/>
            <person name="Fujii Y."/>
            <person name="Habara T."/>
            <person name="Sakai H."/>
            <person name="Sato Y."/>
            <person name="Wilson G."/>
            <person name="Kumar K."/>
            <person name="McCouch S."/>
            <person name="Juretic N."/>
            <person name="Hoen D."/>
            <person name="Wright S."/>
            <person name="Bruskiewich R."/>
            <person name="Bureau T."/>
            <person name="Miyao A."/>
            <person name="Hirochika H."/>
            <person name="Nishikawa T."/>
            <person name="Kadowaki K."/>
            <person name="Sugiura M."/>
            <person name="Burr B."/>
            <person name="Sasaki T."/>
        </authorList>
    </citation>
    <scope>NUCLEOTIDE SEQUENCE [LARGE SCALE GENOMIC DNA]</scope>
    <source>
        <strain evidence="3">cv. Nipponbare</strain>
    </source>
</reference>
<evidence type="ECO:0000256" key="1">
    <source>
        <dbReference type="SAM" id="MobiDB-lite"/>
    </source>
</evidence>
<organism evidence="2 3">
    <name type="scientific">Oryza sativa subsp. japonica</name>
    <name type="common">Rice</name>
    <dbReference type="NCBI Taxonomy" id="39947"/>
    <lineage>
        <taxon>Eukaryota</taxon>
        <taxon>Viridiplantae</taxon>
        <taxon>Streptophyta</taxon>
        <taxon>Embryophyta</taxon>
        <taxon>Tracheophyta</taxon>
        <taxon>Spermatophyta</taxon>
        <taxon>Magnoliopsida</taxon>
        <taxon>Liliopsida</taxon>
        <taxon>Poales</taxon>
        <taxon>Poaceae</taxon>
        <taxon>BOP clade</taxon>
        <taxon>Oryzoideae</taxon>
        <taxon>Oryzeae</taxon>
        <taxon>Oryzinae</taxon>
        <taxon>Oryza</taxon>
        <taxon>Oryza sativa</taxon>
    </lineage>
</organism>
<accession>Q6Z499</accession>
<proteinExistence type="predicted"/>
<name>Q6Z499_ORYSJ</name>
<dbReference type="AlphaFoldDB" id="Q6Z499"/>
<dbReference type="Proteomes" id="UP000000763">
    <property type="component" value="Chromosome 7"/>
</dbReference>
<dbReference type="EMBL" id="AP005185">
    <property type="protein sequence ID" value="BAC83968.1"/>
    <property type="molecule type" value="Genomic_DNA"/>
</dbReference>
<protein>
    <submittedName>
        <fullName evidence="2">Uncharacterized protein</fullName>
    </submittedName>
</protein>
<feature type="region of interest" description="Disordered" evidence="1">
    <location>
        <begin position="63"/>
        <end position="95"/>
    </location>
</feature>
<gene>
    <name evidence="2" type="primary">P0409B11.39</name>
</gene>
<evidence type="ECO:0000313" key="2">
    <source>
        <dbReference type="EMBL" id="BAC83968.1"/>
    </source>
</evidence>
<reference evidence="3" key="2">
    <citation type="journal article" date="2008" name="Nucleic Acids Res.">
        <title>The rice annotation project database (RAP-DB): 2008 update.</title>
        <authorList>
            <consortium name="The rice annotation project (RAP)"/>
        </authorList>
    </citation>
    <scope>GENOME REANNOTATION</scope>
    <source>
        <strain evidence="3">cv. Nipponbare</strain>
    </source>
</reference>
<sequence>MAKYKGAHVGEESLTRPGHSARAAWTRAVPDIRLVARGRVISHGRCGQGRWWTERLLHGRGATGKEPVRRSVANGDEDGTVNGNALGRCSPEPSRDVEELMRPDLNYSVHDLISRHEGCLLLAIPMRSGDLKAARWLQWRGDRA</sequence>